<gene>
    <name evidence="3" type="ORF">LKD81_10655</name>
</gene>
<keyword evidence="2" id="KW-0812">Transmembrane</keyword>
<evidence type="ECO:0000256" key="2">
    <source>
        <dbReference type="SAM" id="Phobius"/>
    </source>
</evidence>
<evidence type="ECO:0000313" key="4">
    <source>
        <dbReference type="Proteomes" id="UP001198182"/>
    </source>
</evidence>
<proteinExistence type="predicted"/>
<evidence type="ECO:0000313" key="3">
    <source>
        <dbReference type="EMBL" id="MCC2231452.1"/>
    </source>
</evidence>
<organism evidence="3 4">
    <name type="scientific">Hominifimenecus microfluidus</name>
    <dbReference type="NCBI Taxonomy" id="2885348"/>
    <lineage>
        <taxon>Bacteria</taxon>
        <taxon>Bacillati</taxon>
        <taxon>Bacillota</taxon>
        <taxon>Clostridia</taxon>
        <taxon>Lachnospirales</taxon>
        <taxon>Lachnospiraceae</taxon>
        <taxon>Hominifimenecus</taxon>
    </lineage>
</organism>
<feature type="compositionally biased region" description="Basic and acidic residues" evidence="1">
    <location>
        <begin position="278"/>
        <end position="292"/>
    </location>
</feature>
<dbReference type="RefSeq" id="WP_308453971.1">
    <property type="nucleotide sequence ID" value="NZ_JAJEQR010000029.1"/>
</dbReference>
<dbReference type="EMBL" id="JAJEQR010000029">
    <property type="protein sequence ID" value="MCC2231452.1"/>
    <property type="molecule type" value="Genomic_DNA"/>
</dbReference>
<feature type="transmembrane region" description="Helical" evidence="2">
    <location>
        <begin position="362"/>
        <end position="381"/>
    </location>
</feature>
<comment type="caution">
    <text evidence="3">The sequence shown here is derived from an EMBL/GenBank/DDBJ whole genome shotgun (WGS) entry which is preliminary data.</text>
</comment>
<accession>A0AAE3EAM5</accession>
<dbReference type="Proteomes" id="UP001198182">
    <property type="component" value="Unassembled WGS sequence"/>
</dbReference>
<sequence length="439" mass="49395">MANEERELEKFVNDPRYREKVMERVRRDADRDREKQIKELESECTKLSKIRTNEIKKITKSRWEKAVGGNLVINRTEGKIKINDTECLFSSIKGAKLHMESAHRIVTTGKINSKEKNHASLGGAAAGAFVGGVPEAIIGGTVLGKTKTKTTGSTTSNQIPTCTHLGVLVNIDGFTSEITLLSSQVDQSSWTFQTAESNAQKIIALLGTLAHTPVPENILKPEEEPSVRLLDEQLLSKQRELEAMNAQNPIYELPEMYRTDEQRNLSDDEYLRYLQQMDRQRSENNAENRRTVMPEPTVRNMSQRTVASEQASQNVNHRNAIPEREVQNADQQAAAFGTTERVVSQRQTGHRANENLQKVGNAIYNIAFWVFSLMNVLFSVYGFSKSWISGTLFLATALIINPKMNELVWSKKVELPKWSMILILIVGFFAGVLTFPAAQ</sequence>
<keyword evidence="4" id="KW-1185">Reference proteome</keyword>
<keyword evidence="2" id="KW-0472">Membrane</keyword>
<keyword evidence="2" id="KW-1133">Transmembrane helix</keyword>
<feature type="region of interest" description="Disordered" evidence="1">
    <location>
        <begin position="278"/>
        <end position="327"/>
    </location>
</feature>
<feature type="transmembrane region" description="Helical" evidence="2">
    <location>
        <begin position="420"/>
        <end position="438"/>
    </location>
</feature>
<reference evidence="3" key="1">
    <citation type="submission" date="2021-10" db="EMBL/GenBank/DDBJ databases">
        <title>Anaerobic single-cell dispensing facilitates the cultivation of human gut bacteria.</title>
        <authorList>
            <person name="Afrizal A."/>
        </authorList>
    </citation>
    <scope>NUCLEOTIDE SEQUENCE</scope>
    <source>
        <strain evidence="3">CLA-AA-H215</strain>
    </source>
</reference>
<feature type="transmembrane region" description="Helical" evidence="2">
    <location>
        <begin position="387"/>
        <end position="408"/>
    </location>
</feature>
<name>A0AAE3EAM5_9FIRM</name>
<evidence type="ECO:0000256" key="1">
    <source>
        <dbReference type="SAM" id="MobiDB-lite"/>
    </source>
</evidence>
<dbReference type="AlphaFoldDB" id="A0AAE3EAM5"/>
<protein>
    <submittedName>
        <fullName evidence="3">Uncharacterized protein</fullName>
    </submittedName>
</protein>
<feature type="compositionally biased region" description="Polar residues" evidence="1">
    <location>
        <begin position="299"/>
        <end position="317"/>
    </location>
</feature>